<gene>
    <name evidence="1" type="ORF">FVD38_02715</name>
</gene>
<organism evidence="1 2">
    <name type="scientific">Massilia arenae</name>
    <dbReference type="NCBI Taxonomy" id="2603288"/>
    <lineage>
        <taxon>Bacteria</taxon>
        <taxon>Pseudomonadati</taxon>
        <taxon>Pseudomonadota</taxon>
        <taxon>Betaproteobacteria</taxon>
        <taxon>Burkholderiales</taxon>
        <taxon>Oxalobacteraceae</taxon>
        <taxon>Telluria group</taxon>
        <taxon>Massilia</taxon>
    </lineage>
</organism>
<name>A0A5C7G739_9BURK</name>
<accession>A0A5C7G739</accession>
<comment type="caution">
    <text evidence="1">The sequence shown here is derived from an EMBL/GenBank/DDBJ whole genome shotgun (WGS) entry which is preliminary data.</text>
</comment>
<reference evidence="1 2" key="1">
    <citation type="submission" date="2019-08" db="EMBL/GenBank/DDBJ databases">
        <title>Massilia golmudensis sp. nov., isolated from sand in the Qinghai-Tibetan Plateau.</title>
        <authorList>
            <person name="Zhang B."/>
        </authorList>
    </citation>
    <scope>NUCLEOTIDE SEQUENCE [LARGE SCALE GENOMIC DNA]</scope>
    <source>
        <strain evidence="1 2">GEM5</strain>
    </source>
</reference>
<dbReference type="EMBL" id="VPFD01000003">
    <property type="protein sequence ID" value="TXG01764.1"/>
    <property type="molecule type" value="Genomic_DNA"/>
</dbReference>
<evidence type="ECO:0000313" key="2">
    <source>
        <dbReference type="Proteomes" id="UP000321413"/>
    </source>
</evidence>
<proteinExistence type="predicted"/>
<dbReference type="Proteomes" id="UP000321413">
    <property type="component" value="Unassembled WGS sequence"/>
</dbReference>
<sequence>MALARLARRHGSTQHEFLERLVLAEDDKVLATMALDSPEWSAYFQSQPMRARAGAAPHAGAAPEA</sequence>
<dbReference type="AlphaFoldDB" id="A0A5C7G739"/>
<evidence type="ECO:0008006" key="3">
    <source>
        <dbReference type="Google" id="ProtNLM"/>
    </source>
</evidence>
<protein>
    <recommendedName>
        <fullName evidence="3">Toxin-antitoxin system HicB family antitoxin</fullName>
    </recommendedName>
</protein>
<keyword evidence="2" id="KW-1185">Reference proteome</keyword>
<evidence type="ECO:0000313" key="1">
    <source>
        <dbReference type="EMBL" id="TXG01764.1"/>
    </source>
</evidence>